<proteinExistence type="predicted"/>
<evidence type="ECO:0000313" key="1">
    <source>
        <dbReference type="EMBL" id="ODA32684.1"/>
    </source>
</evidence>
<dbReference type="PANTHER" id="PTHR43737:SF1">
    <property type="entry name" value="DUF1501 DOMAIN-CONTAINING PROTEIN"/>
    <property type="match status" value="1"/>
</dbReference>
<organism evidence="1 2">
    <name type="scientific">Planctopirus hydrillae</name>
    <dbReference type="NCBI Taxonomy" id="1841610"/>
    <lineage>
        <taxon>Bacteria</taxon>
        <taxon>Pseudomonadati</taxon>
        <taxon>Planctomycetota</taxon>
        <taxon>Planctomycetia</taxon>
        <taxon>Planctomycetales</taxon>
        <taxon>Planctomycetaceae</taxon>
        <taxon>Planctopirus</taxon>
    </lineage>
</organism>
<dbReference type="SUPFAM" id="SSF53649">
    <property type="entry name" value="Alkaline phosphatase-like"/>
    <property type="match status" value="1"/>
</dbReference>
<dbReference type="Proteomes" id="UP000094828">
    <property type="component" value="Unassembled WGS sequence"/>
</dbReference>
<accession>A0A1C3EHH0</accession>
<dbReference type="OrthoDB" id="127333at2"/>
<dbReference type="AlphaFoldDB" id="A0A1C3EHH0"/>
<dbReference type="Pfam" id="PF07394">
    <property type="entry name" value="DUF1501"/>
    <property type="match status" value="1"/>
</dbReference>
<gene>
    <name evidence="1" type="ORF">A6X21_20270</name>
</gene>
<dbReference type="InterPro" id="IPR010869">
    <property type="entry name" value="DUF1501"/>
</dbReference>
<protein>
    <recommendedName>
        <fullName evidence="3">DUF1501 domain-containing protein</fullName>
    </recommendedName>
</protein>
<reference evidence="1 2" key="1">
    <citation type="submission" date="2016-05" db="EMBL/GenBank/DDBJ databases">
        <title>Genomic and physiological characterization of Planctopirus sp. isolated from fresh water lake.</title>
        <authorList>
            <person name="Subhash Y."/>
            <person name="Ramana C."/>
        </authorList>
    </citation>
    <scope>NUCLEOTIDE SEQUENCE [LARGE SCALE GENOMIC DNA]</scope>
    <source>
        <strain evidence="1 2">JC280</strain>
    </source>
</reference>
<dbReference type="InterPro" id="IPR017850">
    <property type="entry name" value="Alkaline_phosphatase_core_sf"/>
</dbReference>
<dbReference type="STRING" id="1841610.A6X21_20270"/>
<name>A0A1C3EHH0_9PLAN</name>
<dbReference type="PANTHER" id="PTHR43737">
    <property type="entry name" value="BLL7424 PROTEIN"/>
    <property type="match status" value="1"/>
</dbReference>
<dbReference type="EMBL" id="LYDR01000063">
    <property type="protein sequence ID" value="ODA32684.1"/>
    <property type="molecule type" value="Genomic_DNA"/>
</dbReference>
<comment type="caution">
    <text evidence="1">The sequence shown here is derived from an EMBL/GenBank/DDBJ whole genome shotgun (WGS) entry which is preliminary data.</text>
</comment>
<keyword evidence="2" id="KW-1185">Reference proteome</keyword>
<evidence type="ECO:0008006" key="3">
    <source>
        <dbReference type="Google" id="ProtNLM"/>
    </source>
</evidence>
<evidence type="ECO:0000313" key="2">
    <source>
        <dbReference type="Proteomes" id="UP000094828"/>
    </source>
</evidence>
<dbReference type="RefSeq" id="WP_068847196.1">
    <property type="nucleotide sequence ID" value="NZ_LYDR01000063.1"/>
</dbReference>
<sequence length="422" mass="45785">MSDSLINCCWNRRELLQLLTTGVVAFSASQLSARAAEDRGPQRGKSLITLWLAGGPSQLETWDPHPGTRIGGPIKAIDTSIQGTQICEWYPQTAEILNSFCVIRSIVSKEGDHERGTYVVRTGYRPEPTVVHPSLGSIVYHELPQGSLEIPGHVSLGDGQFATRGGYLGEESTAFRVFDPGRNLTNLEAPVDHERHQRRLETLGQLSQGFLNGRRYPIASSLHQKTIDSALKMMTSEQLKAFSISDEPAAVLAAYGNHSFGRGCLVARRLIETGVRAVDVTLNGFDTHANNFGLSQGRAEILDPALATLVTDLKSRDLWDSTVVLVCGEFGRTPQINPLDGRDHWPHGFSILLGGGGLASGRVIGATDPEGVKSPENPVEIPQIMASILQVLGIDFQKEIFTPIGRPIRLTSGQPLAALFKA</sequence>